<feature type="domain" description="Carboxylesterase type B" evidence="5">
    <location>
        <begin position="39"/>
        <end position="531"/>
    </location>
</feature>
<dbReference type="PRINTS" id="PR00878">
    <property type="entry name" value="CHOLNESTRASE"/>
</dbReference>
<dbReference type="AlphaFoldDB" id="A0A7W6BGV5"/>
<dbReference type="Proteomes" id="UP000571950">
    <property type="component" value="Unassembled WGS sequence"/>
</dbReference>
<dbReference type="PANTHER" id="PTHR11559">
    <property type="entry name" value="CARBOXYLESTERASE"/>
    <property type="match status" value="1"/>
</dbReference>
<name>A0A7W6BGV5_9SPHN</name>
<gene>
    <name evidence="6" type="ORF">GGR43_002473</name>
</gene>
<evidence type="ECO:0000313" key="7">
    <source>
        <dbReference type="Proteomes" id="UP000571950"/>
    </source>
</evidence>
<reference evidence="6 7" key="1">
    <citation type="submission" date="2020-08" db="EMBL/GenBank/DDBJ databases">
        <title>Genomic Encyclopedia of Type Strains, Phase IV (KMG-IV): sequencing the most valuable type-strain genomes for metagenomic binning, comparative biology and taxonomic classification.</title>
        <authorList>
            <person name="Goeker M."/>
        </authorList>
    </citation>
    <scope>NUCLEOTIDE SEQUENCE [LARGE SCALE GENOMIC DNA]</scope>
    <source>
        <strain evidence="6 7">DSM 26189</strain>
    </source>
</reference>
<dbReference type="EMBL" id="JACIDT010000008">
    <property type="protein sequence ID" value="MBB3926750.1"/>
    <property type="molecule type" value="Genomic_DNA"/>
</dbReference>
<feature type="active site" description="Charge relay system" evidence="3">
    <location>
        <position position="453"/>
    </location>
</feature>
<feature type="active site" description="Acyl-ester intermediate" evidence="3">
    <location>
        <position position="239"/>
    </location>
</feature>
<protein>
    <recommendedName>
        <fullName evidence="4">Carboxylic ester hydrolase</fullName>
        <ecNumber evidence="4">3.1.1.-</ecNumber>
    </recommendedName>
</protein>
<dbReference type="Pfam" id="PF00135">
    <property type="entry name" value="COesterase"/>
    <property type="match status" value="1"/>
</dbReference>
<dbReference type="EC" id="3.1.1.-" evidence="4"/>
<dbReference type="GO" id="GO:0004104">
    <property type="term" value="F:cholinesterase activity"/>
    <property type="evidence" value="ECO:0007669"/>
    <property type="project" value="InterPro"/>
</dbReference>
<dbReference type="InterPro" id="IPR029058">
    <property type="entry name" value="AB_hydrolase_fold"/>
</dbReference>
<dbReference type="SMR" id="A0A7W6BGV5"/>
<dbReference type="RefSeq" id="WP_188072259.1">
    <property type="nucleotide sequence ID" value="NZ_BSPS01000012.1"/>
</dbReference>
<dbReference type="InterPro" id="IPR000997">
    <property type="entry name" value="Cholinesterase"/>
</dbReference>
<sequence length="556" mass="58852">MHRREFLFASALGLGGLGAGNSWAGAGKPIGAGQGTGHPVVRTSEGLARGYGDGGVSVFKGLRYGAATGGAGRFRRSRPPERWRGIRDFHAYGESAPQLANRDPQIGLPAVEPDLWASFTSPAAQGEDCLRLNIWTPSARPEAQRPVLVWIHGGGFREGSGGSNATDGRLLAASNDVVVVTLNHRLGVFGFLSLDHFDASYADSGNVGMLDIVDALKWIRANIRNFGGDPDRVTVFGESGGGAKVSTLLAMPEAVGLFARAICQSGVLIWGEEREAARKAADAVLDHAGIRPGDVEALAALPTAKLLASVNALGPAVARQFMPVIGGSLPTHPFADGAPDISAHIPLIIGTSRDEARNLVGSPAMFALDWESLPRTLQKMFSIDPAGIVSGYRALYPEYSPSDIFFAVMSQFLIIRSAIHAAEARARQAGARTWVYSLEWPTPVAGGRFGAPHSLSVPLVFGTMEAVPSMVPANAESVALSGLMRELWTSFAAEGQPRSSQIEWPLYFAPARRTLALDAPPAVRGNLRAAERRILADLPWFDTNGGHRPPPADAAA</sequence>
<keyword evidence="7" id="KW-1185">Reference proteome</keyword>
<keyword evidence="2 4" id="KW-0378">Hydrolase</keyword>
<evidence type="ECO:0000256" key="1">
    <source>
        <dbReference type="ARBA" id="ARBA00005964"/>
    </source>
</evidence>
<feature type="active site" description="Charge relay system" evidence="3">
    <location>
        <position position="355"/>
    </location>
</feature>
<organism evidence="6 7">
    <name type="scientific">Sphingobium jiangsuense</name>
    <dbReference type="NCBI Taxonomy" id="870476"/>
    <lineage>
        <taxon>Bacteria</taxon>
        <taxon>Pseudomonadati</taxon>
        <taxon>Pseudomonadota</taxon>
        <taxon>Alphaproteobacteria</taxon>
        <taxon>Sphingomonadales</taxon>
        <taxon>Sphingomonadaceae</taxon>
        <taxon>Sphingobium</taxon>
    </lineage>
</organism>
<evidence type="ECO:0000256" key="2">
    <source>
        <dbReference type="ARBA" id="ARBA00022801"/>
    </source>
</evidence>
<dbReference type="SUPFAM" id="SSF53474">
    <property type="entry name" value="alpha/beta-Hydrolases"/>
    <property type="match status" value="1"/>
</dbReference>
<dbReference type="InterPro" id="IPR002018">
    <property type="entry name" value="CarbesteraseB"/>
</dbReference>
<dbReference type="Gene3D" id="3.40.50.1820">
    <property type="entry name" value="alpha/beta hydrolase"/>
    <property type="match status" value="1"/>
</dbReference>
<dbReference type="InterPro" id="IPR019826">
    <property type="entry name" value="Carboxylesterase_B_AS"/>
</dbReference>
<comment type="caution">
    <text evidence="6">The sequence shown here is derived from an EMBL/GenBank/DDBJ whole genome shotgun (WGS) entry which is preliminary data.</text>
</comment>
<evidence type="ECO:0000256" key="3">
    <source>
        <dbReference type="PIRSR" id="PIRSR600997-1"/>
    </source>
</evidence>
<comment type="similarity">
    <text evidence="1 4">Belongs to the type-B carboxylesterase/lipase family.</text>
</comment>
<accession>A0A7W6BGV5</accession>
<evidence type="ECO:0000313" key="6">
    <source>
        <dbReference type="EMBL" id="MBB3926750.1"/>
    </source>
</evidence>
<dbReference type="PROSITE" id="PS00122">
    <property type="entry name" value="CARBOXYLESTERASE_B_1"/>
    <property type="match status" value="1"/>
</dbReference>
<dbReference type="InterPro" id="IPR050309">
    <property type="entry name" value="Type-B_Carboxylest/Lipase"/>
</dbReference>
<proteinExistence type="inferred from homology"/>
<evidence type="ECO:0000259" key="5">
    <source>
        <dbReference type="Pfam" id="PF00135"/>
    </source>
</evidence>
<evidence type="ECO:0000256" key="4">
    <source>
        <dbReference type="RuleBase" id="RU361235"/>
    </source>
</evidence>